<proteinExistence type="predicted"/>
<name>A0A9N7YC67_PLEPL</name>
<reference evidence="1" key="1">
    <citation type="submission" date="2020-03" db="EMBL/GenBank/DDBJ databases">
        <authorList>
            <person name="Weist P."/>
        </authorList>
    </citation>
    <scope>NUCLEOTIDE SEQUENCE</scope>
</reference>
<protein>
    <submittedName>
        <fullName evidence="1">Uncharacterized protein</fullName>
    </submittedName>
</protein>
<sequence>MACSSLTVVGTFDTKKKKKRKKKKKKKKTTTTHILTMEIENIVANTVLLKAREGKSRLNVFVLCSPTTTTSVTVEPGAVGGSSRPPPPPPLPPLPRWDLRFLRLLIPFAQRFVSGQKYGAYWAVNQQLVASTTTTLGSSHMCYRTGQVNTGPAKQRG</sequence>
<evidence type="ECO:0000313" key="2">
    <source>
        <dbReference type="Proteomes" id="UP001153269"/>
    </source>
</evidence>
<comment type="caution">
    <text evidence="1">The sequence shown here is derived from an EMBL/GenBank/DDBJ whole genome shotgun (WGS) entry which is preliminary data.</text>
</comment>
<gene>
    <name evidence="1" type="ORF">PLEPLA_LOCUS14039</name>
</gene>
<keyword evidence="2" id="KW-1185">Reference proteome</keyword>
<dbReference type="EMBL" id="CADEAL010000857">
    <property type="protein sequence ID" value="CAB1426105.1"/>
    <property type="molecule type" value="Genomic_DNA"/>
</dbReference>
<dbReference type="Proteomes" id="UP001153269">
    <property type="component" value="Unassembled WGS sequence"/>
</dbReference>
<dbReference type="AlphaFoldDB" id="A0A9N7YC67"/>
<organism evidence="1 2">
    <name type="scientific">Pleuronectes platessa</name>
    <name type="common">European plaice</name>
    <dbReference type="NCBI Taxonomy" id="8262"/>
    <lineage>
        <taxon>Eukaryota</taxon>
        <taxon>Metazoa</taxon>
        <taxon>Chordata</taxon>
        <taxon>Craniata</taxon>
        <taxon>Vertebrata</taxon>
        <taxon>Euteleostomi</taxon>
        <taxon>Actinopterygii</taxon>
        <taxon>Neopterygii</taxon>
        <taxon>Teleostei</taxon>
        <taxon>Neoteleostei</taxon>
        <taxon>Acanthomorphata</taxon>
        <taxon>Carangaria</taxon>
        <taxon>Pleuronectiformes</taxon>
        <taxon>Pleuronectoidei</taxon>
        <taxon>Pleuronectidae</taxon>
        <taxon>Pleuronectes</taxon>
    </lineage>
</organism>
<accession>A0A9N7YC67</accession>
<evidence type="ECO:0000313" key="1">
    <source>
        <dbReference type="EMBL" id="CAB1426105.1"/>
    </source>
</evidence>